<proteinExistence type="predicted"/>
<dbReference type="Proteomes" id="UP000799755">
    <property type="component" value="Unassembled WGS sequence"/>
</dbReference>
<dbReference type="EMBL" id="MU003522">
    <property type="protein sequence ID" value="KAF2467116.1"/>
    <property type="molecule type" value="Genomic_DNA"/>
</dbReference>
<organism evidence="1 2">
    <name type="scientific">Lindgomyces ingoldianus</name>
    <dbReference type="NCBI Taxonomy" id="673940"/>
    <lineage>
        <taxon>Eukaryota</taxon>
        <taxon>Fungi</taxon>
        <taxon>Dikarya</taxon>
        <taxon>Ascomycota</taxon>
        <taxon>Pezizomycotina</taxon>
        <taxon>Dothideomycetes</taxon>
        <taxon>Pleosporomycetidae</taxon>
        <taxon>Pleosporales</taxon>
        <taxon>Lindgomycetaceae</taxon>
        <taxon>Lindgomyces</taxon>
    </lineage>
</organism>
<protein>
    <submittedName>
        <fullName evidence="1">Uncharacterized protein</fullName>
    </submittedName>
</protein>
<gene>
    <name evidence="1" type="ORF">BDR25DRAFT_376776</name>
</gene>
<comment type="caution">
    <text evidence="1">The sequence shown here is derived from an EMBL/GenBank/DDBJ whole genome shotgun (WGS) entry which is preliminary data.</text>
</comment>
<reference evidence="1" key="1">
    <citation type="journal article" date="2020" name="Stud. Mycol.">
        <title>101 Dothideomycetes genomes: a test case for predicting lifestyles and emergence of pathogens.</title>
        <authorList>
            <person name="Haridas S."/>
            <person name="Albert R."/>
            <person name="Binder M."/>
            <person name="Bloem J."/>
            <person name="Labutti K."/>
            <person name="Salamov A."/>
            <person name="Andreopoulos B."/>
            <person name="Baker S."/>
            <person name="Barry K."/>
            <person name="Bills G."/>
            <person name="Bluhm B."/>
            <person name="Cannon C."/>
            <person name="Castanera R."/>
            <person name="Culley D."/>
            <person name="Daum C."/>
            <person name="Ezra D."/>
            <person name="Gonzalez J."/>
            <person name="Henrissat B."/>
            <person name="Kuo A."/>
            <person name="Liang C."/>
            <person name="Lipzen A."/>
            <person name="Lutzoni F."/>
            <person name="Magnuson J."/>
            <person name="Mondo S."/>
            <person name="Nolan M."/>
            <person name="Ohm R."/>
            <person name="Pangilinan J."/>
            <person name="Park H.-J."/>
            <person name="Ramirez L."/>
            <person name="Alfaro M."/>
            <person name="Sun H."/>
            <person name="Tritt A."/>
            <person name="Yoshinaga Y."/>
            <person name="Zwiers L.-H."/>
            <person name="Turgeon B."/>
            <person name="Goodwin S."/>
            <person name="Spatafora J."/>
            <person name="Crous P."/>
            <person name="Grigoriev I."/>
        </authorList>
    </citation>
    <scope>NUCLEOTIDE SEQUENCE</scope>
    <source>
        <strain evidence="1">ATCC 200398</strain>
    </source>
</reference>
<name>A0ACB6QJK8_9PLEO</name>
<accession>A0ACB6QJK8</accession>
<sequence length="455" mass="51120">MFGKGAQEHINKSMFIFDNPQPTPPVGEATQNPHPRPEVVRDDPQLLIYVVTPPSLQRSDDESHHLPIPPRNPARLRPRYDPHGLLHPRKQATAAVGPNDERAEREEDQRILQAGRQKTDDFLDTLAAPSEFSVIDTAKTQMGEGEYDFHSVVTEELAVSQVRERNRLERPLEYRRLQQSAQTLDTIGDDEEVERTREKIKANYIEGAVKVQKAHQRRLEKIRQDTSLTAKKKEEDMKHAEMVLKIKLERLKEETGYDFVDDEELFRTTHMAMRNGSNIGTGTTTVESQPAAISAAPPPPPSPTLIQPWTLKWTGIRIGMGTTMLARFMLTIQDGPNEKSYSHRLHEGSNDQSPVAVGPSFKGPNYKAPARKQNRKTSHQNRAPKVDPRELYTTPGDIGTVWPTQSQIYGTSEPGPSAPPPGPRTTTVDRVFSGMEVENQYGGLSEISTMRAKPK</sequence>
<evidence type="ECO:0000313" key="2">
    <source>
        <dbReference type="Proteomes" id="UP000799755"/>
    </source>
</evidence>
<evidence type="ECO:0000313" key="1">
    <source>
        <dbReference type="EMBL" id="KAF2467116.1"/>
    </source>
</evidence>
<keyword evidence="2" id="KW-1185">Reference proteome</keyword>